<evidence type="ECO:0000256" key="1">
    <source>
        <dbReference type="SAM" id="MobiDB-lite"/>
    </source>
</evidence>
<dbReference type="EMBL" id="JAIWOZ010000001">
    <property type="protein sequence ID" value="KAH6610389.1"/>
    <property type="molecule type" value="Genomic_DNA"/>
</dbReference>
<organism evidence="2 3">
    <name type="scientific">Trichoderma cornu-damae</name>
    <dbReference type="NCBI Taxonomy" id="654480"/>
    <lineage>
        <taxon>Eukaryota</taxon>
        <taxon>Fungi</taxon>
        <taxon>Dikarya</taxon>
        <taxon>Ascomycota</taxon>
        <taxon>Pezizomycotina</taxon>
        <taxon>Sordariomycetes</taxon>
        <taxon>Hypocreomycetidae</taxon>
        <taxon>Hypocreales</taxon>
        <taxon>Hypocreaceae</taxon>
        <taxon>Trichoderma</taxon>
    </lineage>
</organism>
<name>A0A9P8U0B2_9HYPO</name>
<proteinExistence type="predicted"/>
<protein>
    <submittedName>
        <fullName evidence="2">Uncharacterized protein</fullName>
    </submittedName>
</protein>
<accession>A0A9P8U0B2</accession>
<dbReference type="Proteomes" id="UP000827724">
    <property type="component" value="Unassembled WGS sequence"/>
</dbReference>
<reference evidence="2" key="1">
    <citation type="submission" date="2021-08" db="EMBL/GenBank/DDBJ databases">
        <title>Chromosome-Level Trichoderma cornu-damae using Hi-C Data.</title>
        <authorList>
            <person name="Kim C.S."/>
        </authorList>
    </citation>
    <scope>NUCLEOTIDE SEQUENCE</scope>
    <source>
        <strain evidence="2">KA19-0412C</strain>
    </source>
</reference>
<evidence type="ECO:0000313" key="2">
    <source>
        <dbReference type="EMBL" id="KAH6610389.1"/>
    </source>
</evidence>
<dbReference type="AlphaFoldDB" id="A0A9P8U0B2"/>
<feature type="region of interest" description="Disordered" evidence="1">
    <location>
        <begin position="22"/>
        <end position="57"/>
    </location>
</feature>
<comment type="caution">
    <text evidence="2">The sequence shown here is derived from an EMBL/GenBank/DDBJ whole genome shotgun (WGS) entry which is preliminary data.</text>
</comment>
<sequence>MPMRGGDSRSASVVMKAGWGRPFAAAGARPTSGTGRVSGQVKRSETSLTQDKDVGSGAPGLTNRFAVYGVPGTKYWYSGRNKTDEASRGRAEALTKAADKREQQAWRWIKPRRAALGDRRWYRYRSRSPIPNARAQPSGPYRVSAVPAGILGVVRSK</sequence>
<keyword evidence="3" id="KW-1185">Reference proteome</keyword>
<evidence type="ECO:0000313" key="3">
    <source>
        <dbReference type="Proteomes" id="UP000827724"/>
    </source>
</evidence>
<feature type="compositionally biased region" description="Basic and acidic residues" evidence="1">
    <location>
        <begin position="42"/>
        <end position="54"/>
    </location>
</feature>
<gene>
    <name evidence="2" type="ORF">Trco_000409</name>
</gene>